<dbReference type="RefSeq" id="XP_020549326.1">
    <property type="nucleotide sequence ID" value="XM_020693667.1"/>
</dbReference>
<feature type="compositionally biased region" description="Polar residues" evidence="2">
    <location>
        <begin position="599"/>
        <end position="646"/>
    </location>
</feature>
<feature type="compositionally biased region" description="Basic and acidic residues" evidence="2">
    <location>
        <begin position="239"/>
        <end position="252"/>
    </location>
</feature>
<evidence type="ECO:0000256" key="1">
    <source>
        <dbReference type="ARBA" id="ARBA00005536"/>
    </source>
</evidence>
<gene>
    <name evidence="4" type="primary">LOC105161819</name>
</gene>
<feature type="region of interest" description="Disordered" evidence="2">
    <location>
        <begin position="214"/>
        <end position="289"/>
    </location>
</feature>
<protein>
    <submittedName>
        <fullName evidence="4">Uncharacterized protein LOC105161819 isoform X1</fullName>
    </submittedName>
</protein>
<dbReference type="InterPro" id="IPR042277">
    <property type="entry name" value="IST1-like"/>
</dbReference>
<organism evidence="3 4">
    <name type="scientific">Sesamum indicum</name>
    <name type="common">Oriental sesame</name>
    <name type="synonym">Sesamum orientale</name>
    <dbReference type="NCBI Taxonomy" id="4182"/>
    <lineage>
        <taxon>Eukaryota</taxon>
        <taxon>Viridiplantae</taxon>
        <taxon>Streptophyta</taxon>
        <taxon>Embryophyta</taxon>
        <taxon>Tracheophyta</taxon>
        <taxon>Spermatophyta</taxon>
        <taxon>Magnoliopsida</taxon>
        <taxon>eudicotyledons</taxon>
        <taxon>Gunneridae</taxon>
        <taxon>Pentapetalae</taxon>
        <taxon>asterids</taxon>
        <taxon>lamiids</taxon>
        <taxon>Lamiales</taxon>
        <taxon>Pedaliaceae</taxon>
        <taxon>Sesamum</taxon>
    </lineage>
</organism>
<feature type="compositionally biased region" description="Low complexity" evidence="2">
    <location>
        <begin position="342"/>
        <end position="361"/>
    </location>
</feature>
<feature type="region of interest" description="Disordered" evidence="2">
    <location>
        <begin position="466"/>
        <end position="1102"/>
    </location>
</feature>
<feature type="compositionally biased region" description="Polar residues" evidence="2">
    <location>
        <begin position="986"/>
        <end position="1014"/>
    </location>
</feature>
<feature type="compositionally biased region" description="Polar residues" evidence="2">
    <location>
        <begin position="394"/>
        <end position="403"/>
    </location>
</feature>
<feature type="compositionally biased region" description="Basic and acidic residues" evidence="2">
    <location>
        <begin position="500"/>
        <end position="517"/>
    </location>
</feature>
<dbReference type="GeneID" id="105161819"/>
<dbReference type="GO" id="GO:0015031">
    <property type="term" value="P:protein transport"/>
    <property type="evidence" value="ECO:0007669"/>
    <property type="project" value="InterPro"/>
</dbReference>
<reference evidence="4" key="1">
    <citation type="submission" date="2025-08" db="UniProtKB">
        <authorList>
            <consortium name="RefSeq"/>
        </authorList>
    </citation>
    <scope>IDENTIFICATION</scope>
</reference>
<dbReference type="Pfam" id="PF03398">
    <property type="entry name" value="Ist1"/>
    <property type="match status" value="1"/>
</dbReference>
<feature type="compositionally biased region" description="Basic and acidic residues" evidence="2">
    <location>
        <begin position="714"/>
        <end position="726"/>
    </location>
</feature>
<evidence type="ECO:0000256" key="2">
    <source>
        <dbReference type="SAM" id="MobiDB-lite"/>
    </source>
</evidence>
<comment type="similarity">
    <text evidence="1">Belongs to the IST1 family.</text>
</comment>
<proteinExistence type="inferred from homology"/>
<feature type="compositionally biased region" description="Basic and acidic residues" evidence="2">
    <location>
        <begin position="214"/>
        <end position="224"/>
    </location>
</feature>
<accession>A0A8M8UZI1</accession>
<dbReference type="OrthoDB" id="29853at2759"/>
<feature type="compositionally biased region" description="Polar residues" evidence="2">
    <location>
        <begin position="818"/>
        <end position="836"/>
    </location>
</feature>
<feature type="compositionally biased region" description="Basic and acidic residues" evidence="2">
    <location>
        <begin position="474"/>
        <end position="492"/>
    </location>
</feature>
<dbReference type="PANTHER" id="PTHR12161:SF13">
    <property type="entry name" value="REGULATOR OF VPS4 ACTIVITY IN THE MVB PATHWAY PROTEIN"/>
    <property type="match status" value="1"/>
</dbReference>
<feature type="compositionally biased region" description="Polar residues" evidence="2">
    <location>
        <begin position="557"/>
        <end position="566"/>
    </location>
</feature>
<dbReference type="Gene3D" id="1.20.1260.60">
    <property type="entry name" value="Vacuolar protein sorting-associated protein Ist1"/>
    <property type="match status" value="1"/>
</dbReference>
<dbReference type="PANTHER" id="PTHR12161">
    <property type="entry name" value="IST1 FAMILY MEMBER"/>
    <property type="match status" value="1"/>
</dbReference>
<feature type="compositionally biased region" description="Low complexity" evidence="2">
    <location>
        <begin position="940"/>
        <end position="957"/>
    </location>
</feature>
<dbReference type="InterPro" id="IPR005061">
    <property type="entry name" value="Ist1"/>
</dbReference>
<name>A0A8M8UZI1_SESIN</name>
<evidence type="ECO:0000313" key="4">
    <source>
        <dbReference type="RefSeq" id="XP_020549326.1"/>
    </source>
</evidence>
<feature type="compositionally biased region" description="Polar residues" evidence="2">
    <location>
        <begin position="903"/>
        <end position="913"/>
    </location>
</feature>
<feature type="compositionally biased region" description="Basic and acidic residues" evidence="2">
    <location>
        <begin position="733"/>
        <end position="751"/>
    </location>
</feature>
<keyword evidence="3" id="KW-1185">Reference proteome</keyword>
<feature type="compositionally biased region" description="Polar residues" evidence="2">
    <location>
        <begin position="926"/>
        <end position="939"/>
    </location>
</feature>
<feature type="compositionally biased region" description="Acidic residues" evidence="2">
    <location>
        <begin position="663"/>
        <end position="676"/>
    </location>
</feature>
<sequence>MKRSKFLKSSKEMLSRSFNPSKCKMSLRLAGSRLKLLRNKKEVQVKQMKREIAQLLESGQDQTARIRVEHVIREEKMMAAYDLIEIYCELIVARLPIIESQNLCMVWTYYPKLFPRLCTDLFSNLCRTCPIDLKEAIASIVFASPRCGDVPELLDVRKHFTEKYGKDFTTAAIELRPECGVSRMLVEKLSAKAPDGQTKIKILSAIAEEHNVKWDPRSFEEKDPIPPSDLLTGPSTFGKESKPHVEPLRFEGSDAQAPQSNNKIDGSPSNFSQLDHRTSQGAANASVQTPGPYTMFQQEGRPPAPVDERAQLYKVDSNVIPQDRQRWNMEFKDATSAAQAAAESAERASMAARAAAELSSRGRIMRQYSTESHKSDGPVLKDGGLETYVKPSFSEESMNTSFSEHTRLQNEHMDGQKPHNQKTDGRFRMDDHSGRKEYSQSASLRSEASCNDTLLDHDVPVVEGYSKNNSLKEVSGDEMTRQSESSKYKAEDANGWPGKFENDREARMRKQPSDEFYHPPSSIPDDMNIFSNSDNQKFDYDPGEDPFQGYRKEGTSGEASQTSSHESAAVVFDKSDSDSEIYEFNLGPTYDEHGPRSYLPSSGQKSGEHLSVNTDSGSPMSSSSNVAKTISSSPFFTRKNSSSDLSESLDGPKLDDSAPVTFDESDGPASESDEDLNVFRRTRMEDSIDFPSKQNPTVSSYIKDKSRQSVGSSFKEKASSGFDRKQWSLSSDDELKSDEFDTERNQEKLFDADPPAKFSFMKPSADQPAQEPKKLQMELNYIDNSSPESGEGLNFGKLTGGLRHKGYNRAPYLKKQSDISSSFNTESKDTITSVTKSPAAVGSPRIRTRSENKKNARTSNIHSESDSDSSEEEESLQKSSGHKHGKLYNLRSGKEVKTKPSRVASTSVFGSDSSDTDEDPPKESLTRTSYLRSGISQRTKASPSSSNNSYSKAQLSSDAPDSDGGVGRKPINASSPETRDQFQFLKKSSIQLGSSEQPTSANVASKPNNSSLQGSPVKYNSKKANSATMQESKITRKSSATEESSRPQPKAETSVSNENLKAAATLNKSSSNKDDSNQKASHVHPKLPDYDALVQSLRKNRS</sequence>
<feature type="compositionally biased region" description="Basic and acidic residues" evidence="2">
    <location>
        <begin position="404"/>
        <end position="438"/>
    </location>
</feature>
<dbReference type="FunFam" id="1.20.1260.60:FF:000003">
    <property type="entry name" value="IST1-like protein isoform A"/>
    <property type="match status" value="1"/>
</dbReference>
<feature type="compositionally biased region" description="Polar residues" evidence="2">
    <location>
        <begin position="256"/>
        <end position="289"/>
    </location>
</feature>
<evidence type="ECO:0000313" key="3">
    <source>
        <dbReference type="Proteomes" id="UP000504604"/>
    </source>
</evidence>
<dbReference type="AlphaFoldDB" id="A0A8M8UZI1"/>
<feature type="compositionally biased region" description="Polar residues" evidence="2">
    <location>
        <begin position="1022"/>
        <end position="1038"/>
    </location>
</feature>
<feature type="region of interest" description="Disordered" evidence="2">
    <location>
        <begin position="342"/>
        <end position="446"/>
    </location>
</feature>
<dbReference type="Proteomes" id="UP000504604">
    <property type="component" value="Linkage group LG5"/>
</dbReference>